<name>A0ACC0WAY1_9STRA</name>
<sequence length="95" mass="10392">MECQVCELGKRVKVRGGQGAIGNGVRVEIETREVREGQEMRVELCQGVRAHVDGLEVAVGRPWAQVIEVSGVEMVVRLLEASRASRTFTLATVNT</sequence>
<proteinExistence type="predicted"/>
<reference evidence="1 2" key="1">
    <citation type="journal article" date="2022" name="bioRxiv">
        <title>The genome of the oomycete Peronosclerospora sorghi, a cosmopolitan pathogen of maize and sorghum, is inflated with dispersed pseudogenes.</title>
        <authorList>
            <person name="Fletcher K."/>
            <person name="Martin F."/>
            <person name="Isakeit T."/>
            <person name="Cavanaugh K."/>
            <person name="Magill C."/>
            <person name="Michelmore R."/>
        </authorList>
    </citation>
    <scope>NUCLEOTIDE SEQUENCE [LARGE SCALE GENOMIC DNA]</scope>
    <source>
        <strain evidence="1">P6</strain>
    </source>
</reference>
<gene>
    <name evidence="1" type="ORF">PsorP6_007951</name>
</gene>
<dbReference type="EMBL" id="CM047582">
    <property type="protein sequence ID" value="KAI9915907.1"/>
    <property type="molecule type" value="Genomic_DNA"/>
</dbReference>
<dbReference type="Proteomes" id="UP001163321">
    <property type="component" value="Chromosome 3"/>
</dbReference>
<organism evidence="1 2">
    <name type="scientific">Peronosclerospora sorghi</name>
    <dbReference type="NCBI Taxonomy" id="230839"/>
    <lineage>
        <taxon>Eukaryota</taxon>
        <taxon>Sar</taxon>
        <taxon>Stramenopiles</taxon>
        <taxon>Oomycota</taxon>
        <taxon>Peronosporomycetes</taxon>
        <taxon>Peronosporales</taxon>
        <taxon>Peronosporaceae</taxon>
        <taxon>Peronosclerospora</taxon>
    </lineage>
</organism>
<evidence type="ECO:0000313" key="1">
    <source>
        <dbReference type="EMBL" id="KAI9915907.1"/>
    </source>
</evidence>
<keyword evidence="2" id="KW-1185">Reference proteome</keyword>
<comment type="caution">
    <text evidence="1">The sequence shown here is derived from an EMBL/GenBank/DDBJ whole genome shotgun (WGS) entry which is preliminary data.</text>
</comment>
<accession>A0ACC0WAY1</accession>
<protein>
    <submittedName>
        <fullName evidence="1">Uncharacterized protein</fullName>
    </submittedName>
</protein>
<evidence type="ECO:0000313" key="2">
    <source>
        <dbReference type="Proteomes" id="UP001163321"/>
    </source>
</evidence>